<dbReference type="InterPro" id="IPR013083">
    <property type="entry name" value="Znf_RING/FYVE/PHD"/>
</dbReference>
<accession>A0A8K0HA67</accession>
<dbReference type="PROSITE" id="PS50089">
    <property type="entry name" value="ZF_RING_2"/>
    <property type="match status" value="1"/>
</dbReference>
<dbReference type="PANTHER" id="PTHR15710:SF243">
    <property type="entry name" value="E3 UBIQUITIN-PROTEIN LIGASE PRAJA-2 ISOFORM X1"/>
    <property type="match status" value="1"/>
</dbReference>
<name>A0A8K0HA67_9ROSA</name>
<dbReference type="Gene3D" id="3.30.40.10">
    <property type="entry name" value="Zinc/RING finger domain, C3HC4 (zinc finger)"/>
    <property type="match status" value="1"/>
</dbReference>
<evidence type="ECO:0000256" key="5">
    <source>
        <dbReference type="ARBA" id="ARBA00022833"/>
    </source>
</evidence>
<keyword evidence="9" id="KW-1185">Reference proteome</keyword>
<dbReference type="AlphaFoldDB" id="A0A8K0HA67"/>
<protein>
    <recommendedName>
        <fullName evidence="2">RING-type E3 ubiquitin transferase</fullName>
        <ecNumber evidence="2">2.3.2.27</ecNumber>
    </recommendedName>
</protein>
<dbReference type="SMART" id="SM00184">
    <property type="entry name" value="RING"/>
    <property type="match status" value="1"/>
</dbReference>
<evidence type="ECO:0000256" key="2">
    <source>
        <dbReference type="ARBA" id="ARBA00012483"/>
    </source>
</evidence>
<comment type="catalytic activity">
    <reaction evidence="1">
        <text>S-ubiquitinyl-[E2 ubiquitin-conjugating enzyme]-L-cysteine + [acceptor protein]-L-lysine = [E2 ubiquitin-conjugating enzyme]-L-cysteine + N(6)-ubiquitinyl-[acceptor protein]-L-lysine.</text>
        <dbReference type="EC" id="2.3.2.27"/>
    </reaction>
</comment>
<evidence type="ECO:0000259" key="7">
    <source>
        <dbReference type="PROSITE" id="PS50089"/>
    </source>
</evidence>
<gene>
    <name evidence="8" type="ORF">FNV43_RR09284</name>
</gene>
<keyword evidence="3" id="KW-0479">Metal-binding</keyword>
<dbReference type="Pfam" id="PF13639">
    <property type="entry name" value="zf-RING_2"/>
    <property type="match status" value="1"/>
</dbReference>
<evidence type="ECO:0000256" key="3">
    <source>
        <dbReference type="ARBA" id="ARBA00022723"/>
    </source>
</evidence>
<dbReference type="EC" id="2.3.2.27" evidence="2"/>
<sequence length="119" mass="13147">MSGGVGWSSYSHVRIRTLNSQGVETISWLYLQPDADGEDNGDGEALRVSAASERSARELKKVRIESPQSPVQLCAVCLEELSVGTEATCMPCSHLYHEDCILKWLQKSTLCPLCRFVLC</sequence>
<dbReference type="SUPFAM" id="SSF57850">
    <property type="entry name" value="RING/U-box"/>
    <property type="match status" value="1"/>
</dbReference>
<comment type="caution">
    <text evidence="8">The sequence shown here is derived from an EMBL/GenBank/DDBJ whole genome shotgun (WGS) entry which is preliminary data.</text>
</comment>
<dbReference type="GO" id="GO:0008270">
    <property type="term" value="F:zinc ion binding"/>
    <property type="evidence" value="ECO:0007669"/>
    <property type="project" value="UniProtKB-KW"/>
</dbReference>
<keyword evidence="5" id="KW-0862">Zinc</keyword>
<proteinExistence type="predicted"/>
<dbReference type="GO" id="GO:0016567">
    <property type="term" value="P:protein ubiquitination"/>
    <property type="evidence" value="ECO:0007669"/>
    <property type="project" value="TreeGrafter"/>
</dbReference>
<reference evidence="8" key="1">
    <citation type="submission" date="2020-03" db="EMBL/GenBank/DDBJ databases">
        <title>A high-quality chromosome-level genome assembly of a woody plant with both climbing and erect habits, Rhamnella rubrinervis.</title>
        <authorList>
            <person name="Lu Z."/>
            <person name="Yang Y."/>
            <person name="Zhu X."/>
            <person name="Sun Y."/>
        </authorList>
    </citation>
    <scope>NUCLEOTIDE SEQUENCE</scope>
    <source>
        <strain evidence="8">BYM</strain>
        <tissue evidence="8">Leaf</tissue>
    </source>
</reference>
<dbReference type="Proteomes" id="UP000796880">
    <property type="component" value="Unassembled WGS sequence"/>
</dbReference>
<keyword evidence="4 6" id="KW-0863">Zinc-finger</keyword>
<evidence type="ECO:0000256" key="4">
    <source>
        <dbReference type="ARBA" id="ARBA00022771"/>
    </source>
</evidence>
<dbReference type="InterPro" id="IPR001841">
    <property type="entry name" value="Znf_RING"/>
</dbReference>
<dbReference type="GO" id="GO:0061630">
    <property type="term" value="F:ubiquitin protein ligase activity"/>
    <property type="evidence" value="ECO:0007669"/>
    <property type="project" value="UniProtKB-EC"/>
</dbReference>
<evidence type="ECO:0000313" key="8">
    <source>
        <dbReference type="EMBL" id="KAF3448571.1"/>
    </source>
</evidence>
<evidence type="ECO:0000256" key="6">
    <source>
        <dbReference type="PROSITE-ProRule" id="PRU00175"/>
    </source>
</evidence>
<dbReference type="GO" id="GO:0005737">
    <property type="term" value="C:cytoplasm"/>
    <property type="evidence" value="ECO:0007669"/>
    <property type="project" value="TreeGrafter"/>
</dbReference>
<dbReference type="PANTHER" id="PTHR15710">
    <property type="entry name" value="E3 UBIQUITIN-PROTEIN LIGASE PRAJA"/>
    <property type="match status" value="1"/>
</dbReference>
<evidence type="ECO:0000313" key="9">
    <source>
        <dbReference type="Proteomes" id="UP000796880"/>
    </source>
</evidence>
<evidence type="ECO:0000256" key="1">
    <source>
        <dbReference type="ARBA" id="ARBA00000900"/>
    </source>
</evidence>
<organism evidence="8 9">
    <name type="scientific">Rhamnella rubrinervis</name>
    <dbReference type="NCBI Taxonomy" id="2594499"/>
    <lineage>
        <taxon>Eukaryota</taxon>
        <taxon>Viridiplantae</taxon>
        <taxon>Streptophyta</taxon>
        <taxon>Embryophyta</taxon>
        <taxon>Tracheophyta</taxon>
        <taxon>Spermatophyta</taxon>
        <taxon>Magnoliopsida</taxon>
        <taxon>eudicotyledons</taxon>
        <taxon>Gunneridae</taxon>
        <taxon>Pentapetalae</taxon>
        <taxon>rosids</taxon>
        <taxon>fabids</taxon>
        <taxon>Rosales</taxon>
        <taxon>Rhamnaceae</taxon>
        <taxon>rhamnoid group</taxon>
        <taxon>Rhamneae</taxon>
        <taxon>Rhamnella</taxon>
    </lineage>
</organism>
<dbReference type="EMBL" id="VOIH02000004">
    <property type="protein sequence ID" value="KAF3448571.1"/>
    <property type="molecule type" value="Genomic_DNA"/>
</dbReference>
<dbReference type="OrthoDB" id="1916372at2759"/>
<feature type="domain" description="RING-type" evidence="7">
    <location>
        <begin position="74"/>
        <end position="115"/>
    </location>
</feature>